<dbReference type="Gene3D" id="3.60.21.10">
    <property type="match status" value="1"/>
</dbReference>
<gene>
    <name evidence="2" type="ORF">GCM10025874_30160</name>
</gene>
<dbReference type="InterPro" id="IPR004843">
    <property type="entry name" value="Calcineurin-like_PHP"/>
</dbReference>
<evidence type="ECO:0000313" key="3">
    <source>
        <dbReference type="Proteomes" id="UP001157160"/>
    </source>
</evidence>
<dbReference type="PANTHER" id="PTHR31302:SF20">
    <property type="entry name" value="CONSERVED PROTEIN"/>
    <property type="match status" value="1"/>
</dbReference>
<dbReference type="AlphaFoldDB" id="A0AA37UFS7"/>
<comment type="caution">
    <text evidence="2">The sequence shown here is derived from an EMBL/GenBank/DDBJ whole genome shotgun (WGS) entry which is preliminary data.</text>
</comment>
<dbReference type="InterPro" id="IPR051158">
    <property type="entry name" value="Metallophosphoesterase_sf"/>
</dbReference>
<feature type="domain" description="Calcineurin-like phosphoesterase" evidence="1">
    <location>
        <begin position="49"/>
        <end position="241"/>
    </location>
</feature>
<evidence type="ECO:0000259" key="1">
    <source>
        <dbReference type="Pfam" id="PF00149"/>
    </source>
</evidence>
<dbReference type="SUPFAM" id="SSF56300">
    <property type="entry name" value="Metallo-dependent phosphatases"/>
    <property type="match status" value="1"/>
</dbReference>
<dbReference type="Pfam" id="PF00149">
    <property type="entry name" value="Metallophos"/>
    <property type="match status" value="1"/>
</dbReference>
<name>A0AA37UFS7_9MICO</name>
<proteinExistence type="predicted"/>
<accession>A0AA37UFS7</accession>
<dbReference type="GO" id="GO:0016020">
    <property type="term" value="C:membrane"/>
    <property type="evidence" value="ECO:0007669"/>
    <property type="project" value="GOC"/>
</dbReference>
<dbReference type="GO" id="GO:0008758">
    <property type="term" value="F:UDP-2,3-diacylglucosamine hydrolase activity"/>
    <property type="evidence" value="ECO:0007669"/>
    <property type="project" value="TreeGrafter"/>
</dbReference>
<protein>
    <submittedName>
        <fullName evidence="2">Metallophosphoesterase</fullName>
    </submittedName>
</protein>
<dbReference type="EMBL" id="BSUL01000001">
    <property type="protein sequence ID" value="GMA29763.1"/>
    <property type="molecule type" value="Genomic_DNA"/>
</dbReference>
<dbReference type="RefSeq" id="WP_284234150.1">
    <property type="nucleotide sequence ID" value="NZ_BSUL01000001.1"/>
</dbReference>
<organism evidence="2 3">
    <name type="scientific">Arenivirga flava</name>
    <dbReference type="NCBI Taxonomy" id="1930060"/>
    <lineage>
        <taxon>Bacteria</taxon>
        <taxon>Bacillati</taxon>
        <taxon>Actinomycetota</taxon>
        <taxon>Actinomycetes</taxon>
        <taxon>Micrococcales</taxon>
        <taxon>Microbacteriaceae</taxon>
        <taxon>Arenivirga</taxon>
    </lineage>
</organism>
<dbReference type="PANTHER" id="PTHR31302">
    <property type="entry name" value="TRANSMEMBRANE PROTEIN WITH METALLOPHOSPHOESTERASE DOMAIN-RELATED"/>
    <property type="match status" value="1"/>
</dbReference>
<dbReference type="InterPro" id="IPR029052">
    <property type="entry name" value="Metallo-depent_PP-like"/>
</dbReference>
<dbReference type="GO" id="GO:0009245">
    <property type="term" value="P:lipid A biosynthetic process"/>
    <property type="evidence" value="ECO:0007669"/>
    <property type="project" value="TreeGrafter"/>
</dbReference>
<dbReference type="Proteomes" id="UP001157160">
    <property type="component" value="Unassembled WGS sequence"/>
</dbReference>
<reference evidence="2 3" key="1">
    <citation type="journal article" date="2014" name="Int. J. Syst. Evol. Microbiol.">
        <title>Complete genome sequence of Corynebacterium casei LMG S-19264T (=DSM 44701T), isolated from a smear-ripened cheese.</title>
        <authorList>
            <consortium name="US DOE Joint Genome Institute (JGI-PGF)"/>
            <person name="Walter F."/>
            <person name="Albersmeier A."/>
            <person name="Kalinowski J."/>
            <person name="Ruckert C."/>
        </authorList>
    </citation>
    <scope>NUCLEOTIDE SEQUENCE [LARGE SCALE GENOMIC DNA]</scope>
    <source>
        <strain evidence="2 3">NBRC 112289</strain>
    </source>
</reference>
<keyword evidence="3" id="KW-1185">Reference proteome</keyword>
<sequence>MTGRHGIAVAAGAAALAGGMLAYGALVERNAFTVRRETVALLPPGSPSLRILHLSDLHLAPWQEHRIDWLRSLAELEPDLVVDTGDNLGHRDAVPAVGRALEVFAGVPGVYVHGSNDYFAPKPKSWLTYFSGPSRQHREPEHLDTAALEAVYERLGWVGLNNRAALLPVGDRLIEFVGLDDPHLRRDRLDLVPSALEALREGDDEGPETLSIGVVHAPYVRALDSLTTNGSQLILAGHTHGGQVCAPGVGALVTNCDLPRSMARGMHVWTRAQHAAYLNVSAGVGTSIYAPVRFACPPEAVVIDLVPRID</sequence>
<evidence type="ECO:0000313" key="2">
    <source>
        <dbReference type="EMBL" id="GMA29763.1"/>
    </source>
</evidence>